<keyword evidence="1" id="KW-0344">Guanine-nucleotide releasing factor</keyword>
<keyword evidence="2" id="KW-0677">Repeat</keyword>
<dbReference type="Pfam" id="PF25390">
    <property type="entry name" value="WD40_RLD"/>
    <property type="match status" value="1"/>
</dbReference>
<feature type="compositionally biased region" description="Low complexity" evidence="4">
    <location>
        <begin position="69"/>
        <end position="79"/>
    </location>
</feature>
<organism evidence="6 7">
    <name type="scientific">Hypholoma sublateritium (strain FD-334 SS-4)</name>
    <dbReference type="NCBI Taxonomy" id="945553"/>
    <lineage>
        <taxon>Eukaryota</taxon>
        <taxon>Fungi</taxon>
        <taxon>Dikarya</taxon>
        <taxon>Basidiomycota</taxon>
        <taxon>Agaricomycotina</taxon>
        <taxon>Agaricomycetes</taxon>
        <taxon>Agaricomycetidae</taxon>
        <taxon>Agaricales</taxon>
        <taxon>Agaricineae</taxon>
        <taxon>Strophariaceae</taxon>
        <taxon>Hypholoma</taxon>
    </lineage>
</organism>
<evidence type="ECO:0000313" key="6">
    <source>
        <dbReference type="EMBL" id="KJA29909.1"/>
    </source>
</evidence>
<dbReference type="GO" id="GO:0005085">
    <property type="term" value="F:guanyl-nucleotide exchange factor activity"/>
    <property type="evidence" value="ECO:0007669"/>
    <property type="project" value="TreeGrafter"/>
</dbReference>
<dbReference type="PROSITE" id="PS00626">
    <property type="entry name" value="RCC1_2"/>
    <property type="match status" value="2"/>
</dbReference>
<evidence type="ECO:0000256" key="1">
    <source>
        <dbReference type="ARBA" id="ARBA00022658"/>
    </source>
</evidence>
<name>A0A0D2PGF0_HYPSF</name>
<accession>A0A0D2PGF0</accession>
<protein>
    <recommendedName>
        <fullName evidence="5">RCC1-like domain-containing protein</fullName>
    </recommendedName>
</protein>
<dbReference type="SUPFAM" id="SSF50985">
    <property type="entry name" value="RCC1/BLIP-II"/>
    <property type="match status" value="1"/>
</dbReference>
<dbReference type="AlphaFoldDB" id="A0A0D2PGF0"/>
<dbReference type="Gene3D" id="2.130.10.30">
    <property type="entry name" value="Regulator of chromosome condensation 1/beta-lactamase-inhibitor protein II"/>
    <property type="match status" value="1"/>
</dbReference>
<dbReference type="PROSITE" id="PS00625">
    <property type="entry name" value="RCC1_1"/>
    <property type="match status" value="1"/>
</dbReference>
<dbReference type="InterPro" id="IPR058923">
    <property type="entry name" value="RCC1-like_dom"/>
</dbReference>
<feature type="domain" description="RCC1-like" evidence="5">
    <location>
        <begin position="123"/>
        <end position="544"/>
    </location>
</feature>
<dbReference type="InterPro" id="IPR000408">
    <property type="entry name" value="Reg_chr_condens"/>
</dbReference>
<dbReference type="PRINTS" id="PR00633">
    <property type="entry name" value="RCCNDNSATION"/>
</dbReference>
<feature type="repeat" description="RCC1" evidence="3">
    <location>
        <begin position="433"/>
        <end position="495"/>
    </location>
</feature>
<feature type="repeat" description="RCC1" evidence="3">
    <location>
        <begin position="314"/>
        <end position="370"/>
    </location>
</feature>
<dbReference type="PROSITE" id="PS50012">
    <property type="entry name" value="RCC1_3"/>
    <property type="match status" value="6"/>
</dbReference>
<evidence type="ECO:0000313" key="7">
    <source>
        <dbReference type="Proteomes" id="UP000054270"/>
    </source>
</evidence>
<dbReference type="GO" id="GO:0005737">
    <property type="term" value="C:cytoplasm"/>
    <property type="evidence" value="ECO:0007669"/>
    <property type="project" value="TreeGrafter"/>
</dbReference>
<evidence type="ECO:0000256" key="3">
    <source>
        <dbReference type="PROSITE-ProRule" id="PRU00235"/>
    </source>
</evidence>
<dbReference type="InterPro" id="IPR009091">
    <property type="entry name" value="RCC1/BLIP-II"/>
</dbReference>
<dbReference type="OMA" id="RPAKLTY"/>
<reference evidence="7" key="1">
    <citation type="submission" date="2014-04" db="EMBL/GenBank/DDBJ databases">
        <title>Evolutionary Origins and Diversification of the Mycorrhizal Mutualists.</title>
        <authorList>
            <consortium name="DOE Joint Genome Institute"/>
            <consortium name="Mycorrhizal Genomics Consortium"/>
            <person name="Kohler A."/>
            <person name="Kuo A."/>
            <person name="Nagy L.G."/>
            <person name="Floudas D."/>
            <person name="Copeland A."/>
            <person name="Barry K.W."/>
            <person name="Cichocki N."/>
            <person name="Veneault-Fourrey C."/>
            <person name="LaButti K."/>
            <person name="Lindquist E.A."/>
            <person name="Lipzen A."/>
            <person name="Lundell T."/>
            <person name="Morin E."/>
            <person name="Murat C."/>
            <person name="Riley R."/>
            <person name="Ohm R."/>
            <person name="Sun H."/>
            <person name="Tunlid A."/>
            <person name="Henrissat B."/>
            <person name="Grigoriev I.V."/>
            <person name="Hibbett D.S."/>
            <person name="Martin F."/>
        </authorList>
    </citation>
    <scope>NUCLEOTIDE SEQUENCE [LARGE SCALE GENOMIC DNA]</scope>
    <source>
        <strain evidence="7">FD-334 SS-4</strain>
    </source>
</reference>
<sequence length="550" mass="58219">MPPRRTSRAPASKATDESAPKPQVNGTSNKRAASPERAASPPTKRSRSAASHSENEPPAPAAVRKPRSKVAAAAAPADAAAKKAGKLSPVREAHAVAEHTQVKPYFNPLPTPSPAKRPGLLPFAWGTGNFGQFGMGPAFLDEISKPKRNTWAEERMEQNAFGENHAGMEFVVAGGLHTIFIDEKGTIWTCGVNDDAALGRITQDVPDPNSPNTFLSVDDLCSYPYPLQTLVDEGFRAVKAVAGDSICAAVSDKGELRVWGSFRVNEGSLGFSNGLKHQYMPVSILQLPHKPGDAEKVSSIASGGNHILVLTTHGNIYTWGAGEQAQLGRKVLERRKIHGTVPEKVTLGTRSRKATTIGAGSFHSFAIDDKGDVWGWGLNSMGQTGTGWSSSEDSVVQLPKKVIGLSKAELGDEDVVVQIDGGNHHTLFLTKLGKVYACGRSNAGQLGLAEDHAAFEDQVDPDFVAEPALVAFPDPTDPVVQISAGVHNNAAVTQGGALYTWGQGVQGELGLGDEEEVSTPRVVVRKDGGAWFATAVSCGGQHSVGLFRKK</sequence>
<dbReference type="EMBL" id="KN817518">
    <property type="protein sequence ID" value="KJA29909.1"/>
    <property type="molecule type" value="Genomic_DNA"/>
</dbReference>
<gene>
    <name evidence="6" type="ORF">HYPSUDRAFT_31939</name>
</gene>
<proteinExistence type="predicted"/>
<feature type="repeat" description="RCC1" evidence="3">
    <location>
        <begin position="120"/>
        <end position="184"/>
    </location>
</feature>
<dbReference type="PANTHER" id="PTHR45982:SF1">
    <property type="entry name" value="REGULATOR OF CHROMOSOME CONDENSATION"/>
    <property type="match status" value="1"/>
</dbReference>
<dbReference type="PANTHER" id="PTHR45982">
    <property type="entry name" value="REGULATOR OF CHROMOSOME CONDENSATION"/>
    <property type="match status" value="1"/>
</dbReference>
<dbReference type="STRING" id="945553.A0A0D2PGF0"/>
<keyword evidence="7" id="KW-1185">Reference proteome</keyword>
<dbReference type="OrthoDB" id="61110at2759"/>
<feature type="repeat" description="RCC1" evidence="3">
    <location>
        <begin position="254"/>
        <end position="313"/>
    </location>
</feature>
<feature type="repeat" description="RCC1" evidence="3">
    <location>
        <begin position="496"/>
        <end position="549"/>
    </location>
</feature>
<evidence type="ECO:0000256" key="2">
    <source>
        <dbReference type="ARBA" id="ARBA00022737"/>
    </source>
</evidence>
<evidence type="ECO:0000259" key="5">
    <source>
        <dbReference type="Pfam" id="PF25390"/>
    </source>
</evidence>
<evidence type="ECO:0000256" key="4">
    <source>
        <dbReference type="SAM" id="MobiDB-lite"/>
    </source>
</evidence>
<feature type="repeat" description="RCC1" evidence="3">
    <location>
        <begin position="371"/>
        <end position="432"/>
    </location>
</feature>
<feature type="region of interest" description="Disordered" evidence="4">
    <location>
        <begin position="1"/>
        <end position="88"/>
    </location>
</feature>
<dbReference type="Proteomes" id="UP000054270">
    <property type="component" value="Unassembled WGS sequence"/>
</dbReference>
<dbReference type="InterPro" id="IPR051553">
    <property type="entry name" value="Ran_GTPase-activating"/>
</dbReference>
<feature type="compositionally biased region" description="Low complexity" evidence="4">
    <location>
        <begin position="31"/>
        <end position="42"/>
    </location>
</feature>